<keyword evidence="5 8" id="KW-0472">Membrane</keyword>
<keyword evidence="2" id="KW-0813">Transport</keyword>
<evidence type="ECO:0000256" key="2">
    <source>
        <dbReference type="ARBA" id="ARBA00022448"/>
    </source>
</evidence>
<protein>
    <submittedName>
        <fullName evidence="9">Sodium- and chloride-dependent glycine transporter 2</fullName>
    </submittedName>
</protein>
<feature type="binding site" evidence="6">
    <location>
        <position position="436"/>
    </location>
    <ligand>
        <name>Na(+)</name>
        <dbReference type="ChEBI" id="CHEBI:29101"/>
        <label>1</label>
    </ligand>
</feature>
<evidence type="ECO:0000256" key="3">
    <source>
        <dbReference type="ARBA" id="ARBA00022692"/>
    </source>
</evidence>
<dbReference type="SUPFAM" id="SSF161070">
    <property type="entry name" value="SNF-like"/>
    <property type="match status" value="1"/>
</dbReference>
<keyword evidence="3 8" id="KW-0812">Transmembrane</keyword>
<accession>A0AA35RHL6</accession>
<feature type="transmembrane region" description="Helical" evidence="8">
    <location>
        <begin position="363"/>
        <end position="387"/>
    </location>
</feature>
<dbReference type="InterPro" id="IPR037272">
    <property type="entry name" value="SNS_sf"/>
</dbReference>
<feature type="region of interest" description="Disordered" evidence="7">
    <location>
        <begin position="661"/>
        <end position="701"/>
    </location>
</feature>
<dbReference type="GO" id="GO:0046872">
    <property type="term" value="F:metal ion binding"/>
    <property type="evidence" value="ECO:0007669"/>
    <property type="project" value="UniProtKB-KW"/>
</dbReference>
<evidence type="ECO:0000256" key="4">
    <source>
        <dbReference type="ARBA" id="ARBA00022989"/>
    </source>
</evidence>
<feature type="transmembrane region" description="Helical" evidence="8">
    <location>
        <begin position="584"/>
        <end position="607"/>
    </location>
</feature>
<evidence type="ECO:0000313" key="9">
    <source>
        <dbReference type="EMBL" id="CAI8010277.1"/>
    </source>
</evidence>
<feature type="binding site" evidence="6">
    <location>
        <position position="440"/>
    </location>
    <ligand>
        <name>Na(+)</name>
        <dbReference type="ChEBI" id="CHEBI:29101"/>
        <label>1</label>
    </ligand>
</feature>
<feature type="transmembrane region" description="Helical" evidence="8">
    <location>
        <begin position="260"/>
        <end position="283"/>
    </location>
</feature>
<evidence type="ECO:0000313" key="10">
    <source>
        <dbReference type="Proteomes" id="UP001174909"/>
    </source>
</evidence>
<feature type="binding site" evidence="6">
    <location>
        <position position="96"/>
    </location>
    <ligand>
        <name>Na(+)</name>
        <dbReference type="ChEBI" id="CHEBI:29101"/>
        <label>1</label>
    </ligand>
</feature>
<feature type="transmembrane region" description="Helical" evidence="8">
    <location>
        <begin position="465"/>
        <end position="490"/>
    </location>
</feature>
<dbReference type="GO" id="GO:0006865">
    <property type="term" value="P:amino acid transport"/>
    <property type="evidence" value="ECO:0007669"/>
    <property type="project" value="TreeGrafter"/>
</dbReference>
<organism evidence="9 10">
    <name type="scientific">Geodia barretti</name>
    <name type="common">Barrett's horny sponge</name>
    <dbReference type="NCBI Taxonomy" id="519541"/>
    <lineage>
        <taxon>Eukaryota</taxon>
        <taxon>Metazoa</taxon>
        <taxon>Porifera</taxon>
        <taxon>Demospongiae</taxon>
        <taxon>Heteroscleromorpha</taxon>
        <taxon>Tetractinellida</taxon>
        <taxon>Astrophorina</taxon>
        <taxon>Geodiidae</taxon>
        <taxon>Geodia</taxon>
    </lineage>
</organism>
<feature type="transmembrane region" description="Helical" evidence="8">
    <location>
        <begin position="424"/>
        <end position="445"/>
    </location>
</feature>
<evidence type="ECO:0000256" key="5">
    <source>
        <dbReference type="ARBA" id="ARBA00023136"/>
    </source>
</evidence>
<proteinExistence type="predicted"/>
<feature type="transmembrane region" description="Helical" evidence="8">
    <location>
        <begin position="543"/>
        <end position="564"/>
    </location>
</feature>
<reference evidence="9" key="1">
    <citation type="submission" date="2023-03" db="EMBL/GenBank/DDBJ databases">
        <authorList>
            <person name="Steffen K."/>
            <person name="Cardenas P."/>
        </authorList>
    </citation>
    <scope>NUCLEOTIDE SEQUENCE</scope>
</reference>
<keyword evidence="10" id="KW-1185">Reference proteome</keyword>
<feature type="transmembrane region" description="Helical" evidence="8">
    <location>
        <begin position="155"/>
        <end position="183"/>
    </location>
</feature>
<evidence type="ECO:0000256" key="7">
    <source>
        <dbReference type="SAM" id="MobiDB-lite"/>
    </source>
</evidence>
<dbReference type="PANTHER" id="PTHR11616:SF182">
    <property type="entry name" value="TRANSPORTER"/>
    <property type="match status" value="1"/>
</dbReference>
<gene>
    <name evidence="9" type="ORF">GBAR_LOCUS6775</name>
</gene>
<evidence type="ECO:0000256" key="6">
    <source>
        <dbReference type="PIRSR" id="PIRSR600175-1"/>
    </source>
</evidence>
<feature type="binding site" evidence="6">
    <location>
        <position position="89"/>
    </location>
    <ligand>
        <name>Na(+)</name>
        <dbReference type="ChEBI" id="CHEBI:29101"/>
        <label>1</label>
    </ligand>
</feature>
<dbReference type="AlphaFoldDB" id="A0AA35RHL6"/>
<dbReference type="GO" id="GO:0035725">
    <property type="term" value="P:sodium ion transmembrane transport"/>
    <property type="evidence" value="ECO:0007669"/>
    <property type="project" value="TreeGrafter"/>
</dbReference>
<feature type="transmembrane region" description="Helical" evidence="8">
    <location>
        <begin position="113"/>
        <end position="134"/>
    </location>
</feature>
<feature type="binding site" evidence="6">
    <location>
        <position position="338"/>
    </location>
    <ligand>
        <name>Na(+)</name>
        <dbReference type="ChEBI" id="CHEBI:29101"/>
        <label>1</label>
    </ligand>
</feature>
<dbReference type="InterPro" id="IPR000175">
    <property type="entry name" value="Na/ntran_symport"/>
</dbReference>
<name>A0AA35RHL6_GEOBA</name>
<feature type="compositionally biased region" description="Polar residues" evidence="7">
    <location>
        <begin position="691"/>
        <end position="701"/>
    </location>
</feature>
<comment type="subcellular location">
    <subcellularLocation>
        <location evidence="1">Membrane</location>
        <topology evidence="1">Multi-pass membrane protein</topology>
    </subcellularLocation>
</comment>
<feature type="binding site" evidence="6">
    <location>
        <position position="439"/>
    </location>
    <ligand>
        <name>Na(+)</name>
        <dbReference type="ChEBI" id="CHEBI:29101"/>
        <label>1</label>
    </ligand>
</feature>
<dbReference type="Pfam" id="PF00209">
    <property type="entry name" value="SNF"/>
    <property type="match status" value="1"/>
</dbReference>
<dbReference type="PANTHER" id="PTHR11616">
    <property type="entry name" value="SODIUM/CHLORIDE DEPENDENT TRANSPORTER"/>
    <property type="match status" value="1"/>
</dbReference>
<feature type="binding site" evidence="6">
    <location>
        <position position="92"/>
    </location>
    <ligand>
        <name>Na(+)</name>
        <dbReference type="ChEBI" id="CHEBI:29101"/>
        <label>1</label>
    </ligand>
</feature>
<keyword evidence="6" id="KW-0479">Metal-binding</keyword>
<dbReference type="EMBL" id="CASHTH010001023">
    <property type="protein sequence ID" value="CAI8010277.1"/>
    <property type="molecule type" value="Genomic_DNA"/>
</dbReference>
<comment type="caution">
    <text evidence="9">The sequence shown here is derived from an EMBL/GenBank/DDBJ whole genome shotgun (WGS) entry which is preliminary data.</text>
</comment>
<evidence type="ECO:0000256" key="1">
    <source>
        <dbReference type="ARBA" id="ARBA00004141"/>
    </source>
</evidence>
<feature type="compositionally biased region" description="Gly residues" evidence="7">
    <location>
        <begin position="30"/>
        <end position="39"/>
    </location>
</feature>
<dbReference type="GO" id="GO:0005886">
    <property type="term" value="C:plasma membrane"/>
    <property type="evidence" value="ECO:0007669"/>
    <property type="project" value="TreeGrafter"/>
</dbReference>
<feature type="region of interest" description="Disordered" evidence="7">
    <location>
        <begin position="1"/>
        <end position="71"/>
    </location>
</feature>
<feature type="binding site" evidence="6">
    <location>
        <position position="370"/>
    </location>
    <ligand>
        <name>Na(+)</name>
        <dbReference type="ChEBI" id="CHEBI:29101"/>
        <label>1</label>
    </ligand>
</feature>
<feature type="binding site" evidence="6">
    <location>
        <position position="91"/>
    </location>
    <ligand>
        <name>Na(+)</name>
        <dbReference type="ChEBI" id="CHEBI:29101"/>
        <label>1</label>
    </ligand>
</feature>
<feature type="compositionally biased region" description="Polar residues" evidence="7">
    <location>
        <begin position="1"/>
        <end position="11"/>
    </location>
</feature>
<dbReference type="PROSITE" id="PS50267">
    <property type="entry name" value="NA_NEUROTRAN_SYMP_3"/>
    <property type="match status" value="1"/>
</dbReference>
<feature type="transmembrane region" description="Helical" evidence="8">
    <location>
        <begin position="327"/>
        <end position="351"/>
    </location>
</feature>
<feature type="transmembrane region" description="Helical" evidence="8">
    <location>
        <begin position="502"/>
        <end position="523"/>
    </location>
</feature>
<evidence type="ECO:0000256" key="8">
    <source>
        <dbReference type="SAM" id="Phobius"/>
    </source>
</evidence>
<dbReference type="PRINTS" id="PR00176">
    <property type="entry name" value="NANEUSMPORT"/>
</dbReference>
<feature type="transmembrane region" description="Helical" evidence="8">
    <location>
        <begin position="81"/>
        <end position="101"/>
    </location>
</feature>
<sequence>MDNSEESTSIELKTMNEYGARDVSPNSNGGAAGPKGNGGGEEDDIDNFQLVEPTETPESSEEGEEGKNGKKKAREVWDNKVQFILTLVGYAVGLGNIWRFSYLTAKNGGSAFMIPYLVMLFLLGIPLFYLELLLGQSLRKGPVLTWHKLLPNFTGVGIASVVVIVYICLYYNVIIAWVIFYFFKSFQSPLPWAKCDGFDVLKKDLSDVLVNYTGNVGELESCFNESTEYYWYTSAVGASTDIASAGVFNWKMFLCLMAAWVLIYIVYFTATFPYLILMCLFFRAVTLDGAGDGIRFLFLPDKGFQVFIAGFSPSLMCRWAKLFSPQVWLEASTQIFFSLGVATGALIALSSYTKPHYNALTDSLIVCLINSATSIFSAIVVFSIIGFKAKQTNINLNEELVSDGPGLAFVVFTEAIIHMPLSPLWAVLFFIMLMLLGVDSQFATVEGLITVMRDIRFFKKLRKELLVAMICVVMFLLSFPFVLGNGVYLFQLWDQFSATFPLLLIGFFEFIAIGWVIGVKNFFNNVTTRRVTPRMMIFWTVMWKYVTPLVMIVIFFGAMISELVNPLQYVSYSDGNETRVDYPSWAQFVGCVIVLTSVLCMPVYLIARLILFESGREEALVFIRQQVKDGEELLASLKRLPHRTLSFLRSLRLKSQSWSRHSDEGSEDIDGQEDLSVPYSRANGTPVLGSYGTQITQETSN</sequence>
<dbReference type="Proteomes" id="UP001174909">
    <property type="component" value="Unassembled WGS sequence"/>
</dbReference>
<keyword evidence="6" id="KW-0915">Sodium</keyword>
<keyword evidence="4 8" id="KW-1133">Transmembrane helix</keyword>
<feature type="transmembrane region" description="Helical" evidence="8">
    <location>
        <begin position="303"/>
        <end position="320"/>
    </location>
</feature>